<feature type="compositionally biased region" description="Basic residues" evidence="6">
    <location>
        <begin position="86"/>
        <end position="99"/>
    </location>
</feature>
<dbReference type="STRING" id="131310.A0A0N4ZZ45"/>
<proteinExistence type="inferred from homology"/>
<accession>A0A0N4ZZ45</accession>
<evidence type="ECO:0000256" key="3">
    <source>
        <dbReference type="ARBA" id="ARBA00022833"/>
    </source>
</evidence>
<feature type="domain" description="C2H2-type" evidence="7">
    <location>
        <begin position="342"/>
        <end position="371"/>
    </location>
</feature>
<protein>
    <submittedName>
        <fullName evidence="9">C2H2-type domain-containing protein</fullName>
    </submittedName>
</protein>
<evidence type="ECO:0000256" key="4">
    <source>
        <dbReference type="ARBA" id="ARBA00034119"/>
    </source>
</evidence>
<dbReference type="AlphaFoldDB" id="A0A0N4ZZ45"/>
<sequence>MPAKEGDSPGKDHDGKQEKEVKFDSKVEDNEKKDKKKRERKQSGNFGKENGKGRQRTNSRTKSLNVAAMMKDSGNDDGWSMVGPKSKGRTASHNFGKNHFRHGRTTNSCASNGGEDLDVYTGYELEEAFSDTDDDRPRDPSESKPSIPLPRARIRTLSGTVAPVGFSPKWGGPTMCVSCLQFFNLPDDMDEFATHLLKEHHIVISEIDHIVDFKRYVEYWRQRFAKEPIDKLFPKIIPDKDNEYYEKVDYYYLMTETLQEDYSLRQRLAMRRLEEALDCQQRERLDKNFEMNCIFCHYKAVGNRSKIIHHLYMIHRLNLGSPENLVFVQEYIEHLKSKIDNHQCIFCEKIYPGRLALMDHMRKRNHREVNPKNNYYDKFYIINYLELGKRWLDIVNQDFEDNLPTFADSDDEEEEVTWKEWNEDKIDTEDIQLACLICDHTEEALEPLCQHMTSKHGFDLLKHINDKKLDTYGRMRLINYIRNSSYHANCFMCTTECKDLGELRNHLAQKDHLIGDLPPNEVWFTDENLIPPYGNDHLLWMLESYFEAKEMENVDLSVDDFYGMKSEEISQKCLEDSKKNYVDGVVAEEISEYFDNALKRKELVEDMQ</sequence>
<keyword evidence="1" id="KW-0479">Metal-binding</keyword>
<evidence type="ECO:0000313" key="9">
    <source>
        <dbReference type="WBParaSite" id="PTRK_0001406000.1"/>
    </source>
</evidence>
<evidence type="ECO:0000256" key="5">
    <source>
        <dbReference type="PROSITE-ProRule" id="PRU00042"/>
    </source>
</evidence>
<dbReference type="PANTHER" id="PTHR13267:SF3">
    <property type="entry name" value="ZINC FINGER PROTEIN 277"/>
    <property type="match status" value="1"/>
</dbReference>
<dbReference type="GO" id="GO:0008270">
    <property type="term" value="F:zinc ion binding"/>
    <property type="evidence" value="ECO:0007669"/>
    <property type="project" value="UniProtKB-KW"/>
</dbReference>
<dbReference type="SMART" id="SM00355">
    <property type="entry name" value="ZnF_C2H2"/>
    <property type="match status" value="4"/>
</dbReference>
<dbReference type="InterPro" id="IPR041661">
    <property type="entry name" value="ZN622/Rei1/Reh1_Znf-C2H2"/>
</dbReference>
<dbReference type="InterPro" id="IPR013087">
    <property type="entry name" value="Znf_C2H2_type"/>
</dbReference>
<dbReference type="PROSITE" id="PS50157">
    <property type="entry name" value="ZINC_FINGER_C2H2_2"/>
    <property type="match status" value="1"/>
</dbReference>
<evidence type="ECO:0000256" key="2">
    <source>
        <dbReference type="ARBA" id="ARBA00022771"/>
    </source>
</evidence>
<keyword evidence="3" id="KW-0862">Zinc</keyword>
<dbReference type="WBParaSite" id="PTRK_0001406000.1">
    <property type="protein sequence ID" value="PTRK_0001406000.1"/>
    <property type="gene ID" value="PTRK_0001406000"/>
</dbReference>
<comment type="similarity">
    <text evidence="4">Belongs to the ZNF277 family.</text>
</comment>
<name>A0A0N4ZZ45_PARTI</name>
<dbReference type="Pfam" id="PF12756">
    <property type="entry name" value="zf-C2H2_2"/>
    <property type="match status" value="2"/>
</dbReference>
<keyword evidence="2 5" id="KW-0863">Zinc-finger</keyword>
<evidence type="ECO:0000256" key="1">
    <source>
        <dbReference type="ARBA" id="ARBA00022723"/>
    </source>
</evidence>
<evidence type="ECO:0000259" key="7">
    <source>
        <dbReference type="PROSITE" id="PS50157"/>
    </source>
</evidence>
<dbReference type="InterPro" id="IPR036236">
    <property type="entry name" value="Znf_C2H2_sf"/>
</dbReference>
<dbReference type="Proteomes" id="UP000038045">
    <property type="component" value="Unplaced"/>
</dbReference>
<feature type="region of interest" description="Disordered" evidence="6">
    <location>
        <begin position="1"/>
        <end position="99"/>
    </location>
</feature>
<dbReference type="PROSITE" id="PS00028">
    <property type="entry name" value="ZINC_FINGER_C2H2_1"/>
    <property type="match status" value="1"/>
</dbReference>
<feature type="region of interest" description="Disordered" evidence="6">
    <location>
        <begin position="129"/>
        <end position="152"/>
    </location>
</feature>
<dbReference type="PANTHER" id="PTHR13267">
    <property type="entry name" value="ZINC FINGER PROTEIN 277"/>
    <property type="match status" value="1"/>
</dbReference>
<organism evidence="8 9">
    <name type="scientific">Parastrongyloides trichosuri</name>
    <name type="common">Possum-specific nematode worm</name>
    <dbReference type="NCBI Taxonomy" id="131310"/>
    <lineage>
        <taxon>Eukaryota</taxon>
        <taxon>Metazoa</taxon>
        <taxon>Ecdysozoa</taxon>
        <taxon>Nematoda</taxon>
        <taxon>Chromadorea</taxon>
        <taxon>Rhabditida</taxon>
        <taxon>Tylenchina</taxon>
        <taxon>Panagrolaimomorpha</taxon>
        <taxon>Strongyloidoidea</taxon>
        <taxon>Strongyloididae</taxon>
        <taxon>Parastrongyloides</taxon>
    </lineage>
</organism>
<reference evidence="9" key="1">
    <citation type="submission" date="2017-02" db="UniProtKB">
        <authorList>
            <consortium name="WormBaseParasite"/>
        </authorList>
    </citation>
    <scope>IDENTIFICATION</scope>
</reference>
<dbReference type="SUPFAM" id="SSF57667">
    <property type="entry name" value="beta-beta-alpha zinc fingers"/>
    <property type="match status" value="2"/>
</dbReference>
<feature type="compositionally biased region" description="Basic and acidic residues" evidence="6">
    <location>
        <begin position="1"/>
        <end position="33"/>
    </location>
</feature>
<dbReference type="InterPro" id="IPR040048">
    <property type="entry name" value="ZNF277"/>
</dbReference>
<evidence type="ECO:0000313" key="8">
    <source>
        <dbReference type="Proteomes" id="UP000038045"/>
    </source>
</evidence>
<keyword evidence="8" id="KW-1185">Reference proteome</keyword>
<evidence type="ECO:0000256" key="6">
    <source>
        <dbReference type="SAM" id="MobiDB-lite"/>
    </source>
</evidence>